<keyword evidence="2" id="KW-0812">Transmembrane</keyword>
<keyword evidence="2" id="KW-1133">Transmembrane helix</keyword>
<dbReference type="EMBL" id="FNVQ01000001">
    <property type="protein sequence ID" value="SEF82760.1"/>
    <property type="molecule type" value="Genomic_DNA"/>
</dbReference>
<proteinExistence type="predicted"/>
<organism evidence="3 4">
    <name type="scientific">Marinobacterium lutimaris</name>
    <dbReference type="NCBI Taxonomy" id="568106"/>
    <lineage>
        <taxon>Bacteria</taxon>
        <taxon>Pseudomonadati</taxon>
        <taxon>Pseudomonadota</taxon>
        <taxon>Gammaproteobacteria</taxon>
        <taxon>Oceanospirillales</taxon>
        <taxon>Oceanospirillaceae</taxon>
        <taxon>Marinobacterium</taxon>
    </lineage>
</organism>
<dbReference type="Proteomes" id="UP000236745">
    <property type="component" value="Unassembled WGS sequence"/>
</dbReference>
<dbReference type="RefSeq" id="WP_104001604.1">
    <property type="nucleotide sequence ID" value="NZ_FNVQ01000001.1"/>
</dbReference>
<gene>
    <name evidence="3" type="ORF">SAMN05444390_101632</name>
</gene>
<feature type="region of interest" description="Disordered" evidence="1">
    <location>
        <begin position="43"/>
        <end position="62"/>
    </location>
</feature>
<name>A0A1H5V6C0_9GAMM</name>
<evidence type="ECO:0000256" key="2">
    <source>
        <dbReference type="SAM" id="Phobius"/>
    </source>
</evidence>
<evidence type="ECO:0000256" key="1">
    <source>
        <dbReference type="SAM" id="MobiDB-lite"/>
    </source>
</evidence>
<sequence>MNTMTFHGHWHAIEGIALASALIFYIGVSLAPTTEYTDTAALSENENISQEQTRRGMRSYSNSIQTEASAVLAVSSEELDRRRMRADASSMEVEDIAEVKGRPGRQY</sequence>
<accession>A0A1H5V6C0</accession>
<feature type="region of interest" description="Disordered" evidence="1">
    <location>
        <begin position="83"/>
        <end position="107"/>
    </location>
</feature>
<keyword evidence="2" id="KW-0472">Membrane</keyword>
<feature type="transmembrane region" description="Helical" evidence="2">
    <location>
        <begin position="12"/>
        <end position="31"/>
    </location>
</feature>
<dbReference type="AlphaFoldDB" id="A0A1H5V6C0"/>
<reference evidence="3 4" key="1">
    <citation type="submission" date="2016-10" db="EMBL/GenBank/DDBJ databases">
        <authorList>
            <person name="de Groot N.N."/>
        </authorList>
    </citation>
    <scope>NUCLEOTIDE SEQUENCE [LARGE SCALE GENOMIC DNA]</scope>
    <source>
        <strain evidence="3 4">DSM 22012</strain>
    </source>
</reference>
<evidence type="ECO:0000313" key="3">
    <source>
        <dbReference type="EMBL" id="SEF82760.1"/>
    </source>
</evidence>
<keyword evidence="4" id="KW-1185">Reference proteome</keyword>
<dbReference type="OrthoDB" id="6089547at2"/>
<protein>
    <submittedName>
        <fullName evidence="3">Uncharacterized protein</fullName>
    </submittedName>
</protein>
<evidence type="ECO:0000313" key="4">
    <source>
        <dbReference type="Proteomes" id="UP000236745"/>
    </source>
</evidence>